<comment type="cofactor">
    <cofactor evidence="1 9">
        <name>FAD</name>
        <dbReference type="ChEBI" id="CHEBI:57692"/>
    </cofactor>
</comment>
<dbReference type="EMBL" id="JACAZH010000001">
    <property type="protein sequence ID" value="KAF7377098.1"/>
    <property type="molecule type" value="Genomic_DNA"/>
</dbReference>
<proteinExistence type="inferred from homology"/>
<dbReference type="SUPFAM" id="SSF51905">
    <property type="entry name" value="FAD/NAD(P)-binding domain"/>
    <property type="match status" value="1"/>
</dbReference>
<evidence type="ECO:0000256" key="8">
    <source>
        <dbReference type="PIRSR" id="PIRSR000137-1"/>
    </source>
</evidence>
<dbReference type="Gene3D" id="3.30.410.10">
    <property type="entry name" value="Cholesterol Oxidase, domain 2"/>
    <property type="match status" value="1"/>
</dbReference>
<dbReference type="GO" id="GO:0016614">
    <property type="term" value="F:oxidoreductase activity, acting on CH-OH group of donors"/>
    <property type="evidence" value="ECO:0007669"/>
    <property type="project" value="InterPro"/>
</dbReference>
<evidence type="ECO:0000259" key="11">
    <source>
        <dbReference type="PROSITE" id="PS00624"/>
    </source>
</evidence>
<sequence>MLLSWSLLIVLALVGHCAAKIYEDVSDLPGLEYDFVIVGGGAAGNVVANRLSENPNFSVLVLEAGVSNEGVIDSMIPFFAENLLAGPNIYEWNYTTTPQVGLNNRVIPYLRAHILGGCTAHNGMVYTRGSAEDFNRYAAVTGDPGWSWDNLLPYFFKNEKWTEPADHSQTRGHFNPAVHSTDGINSKNFPSIWISIPATCWASVGSNLPSAAESERKNLNVLLHAQVSRLVNPHNTKAGVAFGGVEFLQGGTLFTAKANKEIILSAGSVGTPTILMHSGIGDQKALTALGIPSILDLPSVGQNATDQPLIGAGWSVNSTQTIDSITQNATRFNEAFAQWNATRTGPFVNLPATHIAWMRLDANSSIFENVTDPAAGPQTPHIEIAVGTGGSAPTGNFISFGLVVLTPTSRGSVTLQNNNPFDPPLIDPGLLTTDFDMFTMRESIKRAYRFVQAPVWKDYIIAPTVDLLNMTTDALDEFIRNTAGASSHLVSTAAMSARDASYGVVNPDLLVKGASGLSVIDVSILPFVTSAHTQAAAGGNNSKI</sequence>
<dbReference type="Pfam" id="PF05199">
    <property type="entry name" value="GMC_oxred_C"/>
    <property type="match status" value="1"/>
</dbReference>
<feature type="binding site" evidence="9">
    <location>
        <position position="227"/>
    </location>
    <ligand>
        <name>FAD</name>
        <dbReference type="ChEBI" id="CHEBI:57692"/>
    </ligand>
</feature>
<keyword evidence="6" id="KW-0560">Oxidoreductase</keyword>
<dbReference type="Gene3D" id="3.50.50.60">
    <property type="entry name" value="FAD/NAD(P)-binding domain"/>
    <property type="match status" value="1"/>
</dbReference>
<reference evidence="12" key="1">
    <citation type="submission" date="2020-05" db="EMBL/GenBank/DDBJ databases">
        <title>Mycena genomes resolve the evolution of fungal bioluminescence.</title>
        <authorList>
            <person name="Tsai I.J."/>
        </authorList>
    </citation>
    <scope>NUCLEOTIDE SEQUENCE</scope>
    <source>
        <strain evidence="12">160909Yilan</strain>
    </source>
</reference>
<evidence type="ECO:0000256" key="2">
    <source>
        <dbReference type="ARBA" id="ARBA00010790"/>
    </source>
</evidence>
<protein>
    <submittedName>
        <fullName evidence="12">GMC oxidoreductase</fullName>
    </submittedName>
</protein>
<dbReference type="InterPro" id="IPR007867">
    <property type="entry name" value="GMC_OxRtase_C"/>
</dbReference>
<evidence type="ECO:0000313" key="13">
    <source>
        <dbReference type="Proteomes" id="UP000623467"/>
    </source>
</evidence>
<keyword evidence="5 9" id="KW-0274">FAD</keyword>
<accession>A0A8H7DLU7</accession>
<keyword evidence="4 10" id="KW-0732">Signal</keyword>
<evidence type="ECO:0000256" key="6">
    <source>
        <dbReference type="ARBA" id="ARBA00023002"/>
    </source>
</evidence>
<evidence type="ECO:0000256" key="3">
    <source>
        <dbReference type="ARBA" id="ARBA00022630"/>
    </source>
</evidence>
<evidence type="ECO:0000256" key="5">
    <source>
        <dbReference type="ARBA" id="ARBA00022827"/>
    </source>
</evidence>
<comment type="caution">
    <text evidence="12">The sequence shown here is derived from an EMBL/GenBank/DDBJ whole genome shotgun (WGS) entry which is preliminary data.</text>
</comment>
<evidence type="ECO:0000256" key="4">
    <source>
        <dbReference type="ARBA" id="ARBA00022729"/>
    </source>
</evidence>
<feature type="active site" description="Proton acceptor" evidence="8">
    <location>
        <position position="532"/>
    </location>
</feature>
<keyword evidence="7" id="KW-0325">Glycoprotein</keyword>
<dbReference type="OrthoDB" id="269227at2759"/>
<dbReference type="InterPro" id="IPR000172">
    <property type="entry name" value="GMC_OxRdtase_N"/>
</dbReference>
<feature type="chain" id="PRO_5034156985" evidence="10">
    <location>
        <begin position="20"/>
        <end position="544"/>
    </location>
</feature>
<comment type="similarity">
    <text evidence="2">Belongs to the GMC oxidoreductase family.</text>
</comment>
<dbReference type="InterPro" id="IPR036188">
    <property type="entry name" value="FAD/NAD-bd_sf"/>
</dbReference>
<keyword evidence="3" id="KW-0285">Flavoprotein</keyword>
<evidence type="ECO:0000313" key="12">
    <source>
        <dbReference type="EMBL" id="KAF7377098.1"/>
    </source>
</evidence>
<dbReference type="InterPro" id="IPR012132">
    <property type="entry name" value="GMC_OxRdtase"/>
</dbReference>
<dbReference type="PANTHER" id="PTHR11552">
    <property type="entry name" value="GLUCOSE-METHANOL-CHOLINE GMC OXIDOREDUCTASE"/>
    <property type="match status" value="1"/>
</dbReference>
<evidence type="ECO:0000256" key="10">
    <source>
        <dbReference type="SAM" id="SignalP"/>
    </source>
</evidence>
<dbReference type="Pfam" id="PF00732">
    <property type="entry name" value="GMC_oxred_N"/>
    <property type="match status" value="2"/>
</dbReference>
<dbReference type="PANTHER" id="PTHR11552:SF201">
    <property type="entry name" value="GLUCOSE-METHANOL-CHOLINE OXIDOREDUCTASE N-TERMINAL DOMAIN-CONTAINING PROTEIN"/>
    <property type="match status" value="1"/>
</dbReference>
<organism evidence="12 13">
    <name type="scientific">Mycena sanguinolenta</name>
    <dbReference type="NCBI Taxonomy" id="230812"/>
    <lineage>
        <taxon>Eukaryota</taxon>
        <taxon>Fungi</taxon>
        <taxon>Dikarya</taxon>
        <taxon>Basidiomycota</taxon>
        <taxon>Agaricomycotina</taxon>
        <taxon>Agaricomycetes</taxon>
        <taxon>Agaricomycetidae</taxon>
        <taxon>Agaricales</taxon>
        <taxon>Marasmiineae</taxon>
        <taxon>Mycenaceae</taxon>
        <taxon>Mycena</taxon>
    </lineage>
</organism>
<feature type="domain" description="Glucose-methanol-choline oxidoreductase N-terminal" evidence="11">
    <location>
        <begin position="267"/>
        <end position="281"/>
    </location>
</feature>
<dbReference type="GO" id="GO:0050660">
    <property type="term" value="F:flavin adenine dinucleotide binding"/>
    <property type="evidence" value="ECO:0007669"/>
    <property type="project" value="InterPro"/>
</dbReference>
<dbReference type="AlphaFoldDB" id="A0A8H7DLU7"/>
<evidence type="ECO:0000256" key="1">
    <source>
        <dbReference type="ARBA" id="ARBA00001974"/>
    </source>
</evidence>
<name>A0A8H7DLU7_9AGAR</name>
<keyword evidence="13" id="KW-1185">Reference proteome</keyword>
<dbReference type="PROSITE" id="PS00624">
    <property type="entry name" value="GMC_OXRED_2"/>
    <property type="match status" value="1"/>
</dbReference>
<dbReference type="Proteomes" id="UP000623467">
    <property type="component" value="Unassembled WGS sequence"/>
</dbReference>
<feature type="signal peptide" evidence="10">
    <location>
        <begin position="1"/>
        <end position="19"/>
    </location>
</feature>
<feature type="active site" description="Proton donor" evidence="8">
    <location>
        <position position="488"/>
    </location>
</feature>
<evidence type="ECO:0000256" key="7">
    <source>
        <dbReference type="ARBA" id="ARBA00023180"/>
    </source>
</evidence>
<feature type="binding site" evidence="9">
    <location>
        <begin position="122"/>
        <end position="125"/>
    </location>
    <ligand>
        <name>FAD</name>
        <dbReference type="ChEBI" id="CHEBI:57692"/>
    </ligand>
</feature>
<dbReference type="PIRSF" id="PIRSF000137">
    <property type="entry name" value="Alcohol_oxidase"/>
    <property type="match status" value="1"/>
</dbReference>
<gene>
    <name evidence="12" type="ORF">MSAN_00128600</name>
</gene>
<evidence type="ECO:0000256" key="9">
    <source>
        <dbReference type="PIRSR" id="PIRSR000137-2"/>
    </source>
</evidence>
<dbReference type="SUPFAM" id="SSF54373">
    <property type="entry name" value="FAD-linked reductases, C-terminal domain"/>
    <property type="match status" value="1"/>
</dbReference>